<organism evidence="3 6">
    <name type="scientific">Plasmodium yoelii</name>
    <dbReference type="NCBI Taxonomy" id="5861"/>
    <lineage>
        <taxon>Eukaryota</taxon>
        <taxon>Sar</taxon>
        <taxon>Alveolata</taxon>
        <taxon>Apicomplexa</taxon>
        <taxon>Aconoidasida</taxon>
        <taxon>Haemosporida</taxon>
        <taxon>Plasmodiidae</taxon>
        <taxon>Plasmodium</taxon>
        <taxon>Plasmodium (Vinckeia)</taxon>
    </lineage>
</organism>
<sequence>MAKESAKELFRQMKNELNGGREKPNCLDVMSCEVSSECEDLKTYHNEIKYLKKEQLKAYICKLKKEIKNYKNKELNYIIEIKYLRRKIIRLQNVIENDKVLKRDQFNYFLNHDKRGYSLKNYNNNMDIGFTENVIFTDNNFINKNRQHSFNRSATSLIYDNNDRNHKCGINDRCGSNGNSNMRRQSCGNKSFFKSDSIRSINQDIHKGKRIIDKKDEDYEIYNGISKEIVGLKNKWKKIEKQNGNKKIIHTIKPIEKVYSCGEVFDNNKIINSKNYDDNMDKYRNNRREHSLYNLNLYKNPKNIGSEKGEKKEIFVSNRSYSSTSKFELKRHLISNNKNMSRMSSHINSIIEKDINKYNKSKENILYQKNEKTQSKNNFLNALTYENKHRSCSSIHSNLIMKKYKNIEKTNTIKINKNTFDTYNDAYHKKILSKKYTSPYAYQNSGKASSNKYSNKKSDIIRRNIKNVETKFGKYIPNEDQILENENLDKLDKKNEVRKNEVRKNEARKNVIYYPCIENGNQLVENDYMGIKRGTYNNLVKKYDSDNIKLEEDCDSSSSINKIKKYFQNEKKKKKKKKKSEKKAEKKAGKKAGKNEEKKAEKKAGKNEEKKAGKNEEKKAEQNEEKANNNWGTTLKWKGRKASEKSETCFNDITKKETKSIEDDNNKNNTYLLNLKKVIQSDLKENFKEELEKLKKRNNMLISKPNVYCDIPFDSTSGGSDKDNYSKSSDDKKKNIGTKNRDKINISYLKGPTILNTSFNDIEKRISNLQNYLKKNKK</sequence>
<evidence type="ECO:0000313" key="6">
    <source>
        <dbReference type="Proteomes" id="UP000072904"/>
    </source>
</evidence>
<evidence type="ECO:0000256" key="2">
    <source>
        <dbReference type="SAM" id="MobiDB-lite"/>
    </source>
</evidence>
<name>A0A077Y238_PLAYE</name>
<feature type="compositionally biased region" description="Basic and acidic residues" evidence="2">
    <location>
        <begin position="582"/>
        <end position="627"/>
    </location>
</feature>
<keyword evidence="1" id="KW-0175">Coiled coil</keyword>
<dbReference type="VEuPathDB" id="PlasmoDB:PYYM_0704000"/>
<feature type="region of interest" description="Disordered" evidence="2">
    <location>
        <begin position="718"/>
        <end position="737"/>
    </location>
</feature>
<dbReference type="AlphaFoldDB" id="A0A077Y238"/>
<proteinExistence type="predicted"/>
<dbReference type="GeneID" id="3789101"/>
<dbReference type="RefSeq" id="XP_022811749.1">
    <property type="nucleotide sequence ID" value="XM_022955473.1"/>
</dbReference>
<evidence type="ECO:0000313" key="5">
    <source>
        <dbReference type="Proteomes" id="UP000072874"/>
    </source>
</evidence>
<reference evidence="4" key="4">
    <citation type="submission" date="2019-05" db="EMBL/GenBank/DDBJ databases">
        <authorList>
            <consortium name="Pathogen Informatics"/>
        </authorList>
    </citation>
    <scope>NUCLEOTIDE SEQUENCE</scope>
    <source>
        <strain evidence="4">17X</strain>
    </source>
</reference>
<dbReference type="EMBL" id="LM993661">
    <property type="protein sequence ID" value="VTZ76261.1"/>
    <property type="molecule type" value="Genomic_DNA"/>
</dbReference>
<dbReference type="VEuPathDB" id="PlasmoDB:Py17XNL_000704135"/>
<dbReference type="EMBL" id="LK934635">
    <property type="protein sequence ID" value="CDU17161.1"/>
    <property type="molecule type" value="Genomic_DNA"/>
</dbReference>
<evidence type="ECO:0000313" key="4">
    <source>
        <dbReference type="EMBL" id="VTZ76261.1"/>
    </source>
</evidence>
<reference evidence="4" key="3">
    <citation type="submission" date="2014-05" db="EMBL/GenBank/DDBJ databases">
        <authorList>
            <person name="Aslett M.A."/>
            <person name="De Silva N."/>
        </authorList>
    </citation>
    <scope>NUCLEOTIDE SEQUENCE</scope>
    <source>
        <strain evidence="4">17X</strain>
    </source>
</reference>
<dbReference type="Proteomes" id="UP000072904">
    <property type="component" value="Chromosome 7"/>
</dbReference>
<dbReference type="Proteomes" id="UP000072874">
    <property type="component" value="Chromosome 7"/>
</dbReference>
<dbReference type="VEuPathDB" id="PlasmoDB:PY03586"/>
<accession>A0A077Y238</accession>
<protein>
    <submittedName>
        <fullName evidence="3">Uncharacterized protein</fullName>
    </submittedName>
</protein>
<feature type="region of interest" description="Disordered" evidence="2">
    <location>
        <begin position="566"/>
        <end position="639"/>
    </location>
</feature>
<gene>
    <name evidence="4" type="ORF">PY17X_0704100</name>
    <name evidence="3" type="ORF">PYYM_0704000</name>
</gene>
<dbReference type="OMA" id="CYEDMFH"/>
<dbReference type="OrthoDB" id="372486at2759"/>
<evidence type="ECO:0000256" key="1">
    <source>
        <dbReference type="SAM" id="Coils"/>
    </source>
</evidence>
<feature type="compositionally biased region" description="Basic residues" evidence="2">
    <location>
        <begin position="571"/>
        <end position="581"/>
    </location>
</feature>
<reference evidence="5 6" key="1">
    <citation type="journal article" date="2014" name="BMC Biol.">
        <title>A comprehensive evaluation of rodent malaria parasite genomes and gene expression.</title>
        <authorList>
            <person name="Otto T.D."/>
            <person name="Bohme U."/>
            <person name="Jackson A.P."/>
            <person name="Hunt M."/>
            <person name="Franke-Fayard B."/>
            <person name="Hoeijmakers W.A."/>
            <person name="Religa A.A."/>
            <person name="Robertson L."/>
            <person name="Sanders M."/>
            <person name="Ogun S.A."/>
            <person name="Cunningham D."/>
            <person name="Erhart A."/>
            <person name="Billker O."/>
            <person name="Khan S.M."/>
            <person name="Stunnenberg H.G."/>
            <person name="Langhorne J."/>
            <person name="Holder A.A."/>
            <person name="Waters A.P."/>
            <person name="Newbold C.I."/>
            <person name="Pain A."/>
            <person name="Berriman M."/>
            <person name="Janse C.J."/>
        </authorList>
    </citation>
    <scope>NUCLEOTIDE SEQUENCE [LARGE SCALE GENOMIC DNA]</scope>
    <source>
        <strain evidence="4 5">17X</strain>
        <strain evidence="3 6">YM</strain>
    </source>
</reference>
<dbReference type="VEuPathDB" id="PlasmoDB:PY17X_0704100"/>
<reference evidence="3" key="2">
    <citation type="submission" date="2014-05" db="EMBL/GenBank/DDBJ databases">
        <authorList>
            <person name="Aslett A.Martin."/>
            <person name="De Silva Nishadi"/>
        </authorList>
    </citation>
    <scope>NUCLEOTIDE SEQUENCE</scope>
    <source>
        <strain evidence="3">YM</strain>
    </source>
</reference>
<feature type="compositionally biased region" description="Basic and acidic residues" evidence="2">
    <location>
        <begin position="720"/>
        <end position="737"/>
    </location>
</feature>
<dbReference type="KEGG" id="pyo:PY17X_0704100"/>
<evidence type="ECO:0000313" key="3">
    <source>
        <dbReference type="EMBL" id="CDU17161.1"/>
    </source>
</evidence>
<feature type="coiled-coil region" evidence="1">
    <location>
        <begin position="677"/>
        <end position="704"/>
    </location>
</feature>